<reference evidence="2" key="2">
    <citation type="submission" date="2023-01" db="EMBL/GenBank/DDBJ databases">
        <authorList>
            <person name="Sun Q."/>
            <person name="Evtushenko L."/>
        </authorList>
    </citation>
    <scope>NUCLEOTIDE SEQUENCE</scope>
    <source>
        <strain evidence="2">VKM B-2789</strain>
    </source>
</reference>
<dbReference type="Proteomes" id="UP001143330">
    <property type="component" value="Unassembled WGS sequence"/>
</dbReference>
<organism evidence="2 3">
    <name type="scientific">Ancylobacter defluvii</name>
    <dbReference type="NCBI Taxonomy" id="1282440"/>
    <lineage>
        <taxon>Bacteria</taxon>
        <taxon>Pseudomonadati</taxon>
        <taxon>Pseudomonadota</taxon>
        <taxon>Alphaproteobacteria</taxon>
        <taxon>Hyphomicrobiales</taxon>
        <taxon>Xanthobacteraceae</taxon>
        <taxon>Ancylobacter</taxon>
    </lineage>
</organism>
<proteinExistence type="predicted"/>
<protein>
    <submittedName>
        <fullName evidence="2">Uncharacterized protein</fullName>
    </submittedName>
</protein>
<evidence type="ECO:0000313" key="3">
    <source>
        <dbReference type="Proteomes" id="UP001143330"/>
    </source>
</evidence>
<evidence type="ECO:0000313" key="2">
    <source>
        <dbReference type="EMBL" id="GLK82894.1"/>
    </source>
</evidence>
<reference evidence="2" key="1">
    <citation type="journal article" date="2014" name="Int. J. Syst. Evol. Microbiol.">
        <title>Complete genome sequence of Corynebacterium casei LMG S-19264T (=DSM 44701T), isolated from a smear-ripened cheese.</title>
        <authorList>
            <consortium name="US DOE Joint Genome Institute (JGI-PGF)"/>
            <person name="Walter F."/>
            <person name="Albersmeier A."/>
            <person name="Kalinowski J."/>
            <person name="Ruckert C."/>
        </authorList>
    </citation>
    <scope>NUCLEOTIDE SEQUENCE</scope>
    <source>
        <strain evidence="2">VKM B-2789</strain>
    </source>
</reference>
<sequence length="98" mass="11016">MKCPHFEAVSEEELQEVVDFLHLAQAKFASEETSRGNSSDMTFGMQADQRLTHGRITDLQLIRQFDDGQMLPRTEPVEQRPCLQGAVDLMPPVPAETS</sequence>
<accession>A0A9W6JW01</accession>
<dbReference type="EMBL" id="BSFM01000004">
    <property type="protein sequence ID" value="GLK82894.1"/>
    <property type="molecule type" value="Genomic_DNA"/>
</dbReference>
<comment type="caution">
    <text evidence="2">The sequence shown here is derived from an EMBL/GenBank/DDBJ whole genome shotgun (WGS) entry which is preliminary data.</text>
</comment>
<keyword evidence="3" id="KW-1185">Reference proteome</keyword>
<name>A0A9W6JW01_9HYPH</name>
<dbReference type="AlphaFoldDB" id="A0A9W6JW01"/>
<evidence type="ECO:0000256" key="1">
    <source>
        <dbReference type="SAM" id="MobiDB-lite"/>
    </source>
</evidence>
<feature type="region of interest" description="Disordered" evidence="1">
    <location>
        <begin position="76"/>
        <end position="98"/>
    </location>
</feature>
<gene>
    <name evidence="2" type="ORF">GCM10017653_09630</name>
</gene>